<sequence length="199" mass="21957">MVESRPRLWPPQCCVPAFVHAALVRLGVPCPVPEVLPSILGVRVRPDQENPLGLALATEAHPPGIRGADAEREVNRMCRELGLPFRLRRIPFQTIYAEAWEDVLTTALSRKAVVGVGVDYHVLMSTEPIRPAQHVLRVVQWREDAVGLFDDSGETVPPHLEIGREQVCRAVMAISDGLWIIGQGPDLSLPFTLPWSDAA</sequence>
<name>A0A250I914_9BACT</name>
<reference evidence="1 2" key="1">
    <citation type="submission" date="2017-06" db="EMBL/GenBank/DDBJ databases">
        <authorList>
            <person name="Kim H.J."/>
            <person name="Triplett B.A."/>
        </authorList>
    </citation>
    <scope>NUCLEOTIDE SEQUENCE [LARGE SCALE GENOMIC DNA]</scope>
    <source>
        <strain evidence="1 2">DSM 14713</strain>
    </source>
</reference>
<protein>
    <submittedName>
        <fullName evidence="1">Uncharacterized protein</fullName>
    </submittedName>
</protein>
<evidence type="ECO:0000313" key="2">
    <source>
        <dbReference type="Proteomes" id="UP000217289"/>
    </source>
</evidence>
<dbReference type="EMBL" id="CP022163">
    <property type="protein sequence ID" value="ATB27700.1"/>
    <property type="molecule type" value="Genomic_DNA"/>
</dbReference>
<keyword evidence="2" id="KW-1185">Reference proteome</keyword>
<dbReference type="AlphaFoldDB" id="A0A250I914"/>
<evidence type="ECO:0000313" key="1">
    <source>
        <dbReference type="EMBL" id="ATB27700.1"/>
    </source>
</evidence>
<gene>
    <name evidence="1" type="ORF">MEBOL_001144</name>
</gene>
<dbReference type="KEGG" id="mbd:MEBOL_001144"/>
<proteinExistence type="predicted"/>
<accession>A0A250I914</accession>
<organism evidence="1 2">
    <name type="scientific">Melittangium boletus DSM 14713</name>
    <dbReference type="NCBI Taxonomy" id="1294270"/>
    <lineage>
        <taxon>Bacteria</taxon>
        <taxon>Pseudomonadati</taxon>
        <taxon>Myxococcota</taxon>
        <taxon>Myxococcia</taxon>
        <taxon>Myxococcales</taxon>
        <taxon>Cystobacterineae</taxon>
        <taxon>Archangiaceae</taxon>
        <taxon>Melittangium</taxon>
    </lineage>
</organism>
<dbReference type="Proteomes" id="UP000217289">
    <property type="component" value="Chromosome"/>
</dbReference>